<reference evidence="3 4" key="1">
    <citation type="submission" date="2018-08" db="EMBL/GenBank/DDBJ databases">
        <title>Actinomadura spongicola sp. nov., isolated from marine sponge Leucetta chagosensis.</title>
        <authorList>
            <person name="Li L."/>
            <person name="Lin H.W."/>
        </authorList>
    </citation>
    <scope>NUCLEOTIDE SEQUENCE [LARGE SCALE GENOMIC DNA]</scope>
    <source>
        <strain evidence="3 4">LHW52907</strain>
    </source>
</reference>
<dbReference type="Proteomes" id="UP000262882">
    <property type="component" value="Unassembled WGS sequence"/>
</dbReference>
<dbReference type="PROSITE" id="PS51664">
    <property type="entry name" value="YCAO"/>
    <property type="match status" value="1"/>
</dbReference>
<evidence type="ECO:0000256" key="1">
    <source>
        <dbReference type="SAM" id="MobiDB-lite"/>
    </source>
</evidence>
<accession>A0A372GDT9</accession>
<feature type="region of interest" description="Disordered" evidence="1">
    <location>
        <begin position="192"/>
        <end position="218"/>
    </location>
</feature>
<evidence type="ECO:0000313" key="3">
    <source>
        <dbReference type="EMBL" id="RFS83510.1"/>
    </source>
</evidence>
<dbReference type="AlphaFoldDB" id="A0A372GDT9"/>
<name>A0A372GDT9_9ACTN</name>
<dbReference type="OrthoDB" id="2379922at2"/>
<dbReference type="Gene3D" id="3.30.40.250">
    <property type="match status" value="1"/>
</dbReference>
<protein>
    <submittedName>
        <fullName evidence="3">Bacteriocin biosynthesis protein SagD</fullName>
    </submittedName>
</protein>
<dbReference type="InterPro" id="IPR027624">
    <property type="entry name" value="TOMM_cyclo_SagD"/>
</dbReference>
<proteinExistence type="predicted"/>
<dbReference type="Gene3D" id="3.30.1330.230">
    <property type="match status" value="1"/>
</dbReference>
<keyword evidence="4" id="KW-1185">Reference proteome</keyword>
<organism evidence="3 4">
    <name type="scientific">Actinomadura spongiicola</name>
    <dbReference type="NCBI Taxonomy" id="2303421"/>
    <lineage>
        <taxon>Bacteria</taxon>
        <taxon>Bacillati</taxon>
        <taxon>Actinomycetota</taxon>
        <taxon>Actinomycetes</taxon>
        <taxon>Streptosporangiales</taxon>
        <taxon>Thermomonosporaceae</taxon>
        <taxon>Actinomadura</taxon>
    </lineage>
</organism>
<dbReference type="InterPro" id="IPR003776">
    <property type="entry name" value="YcaO-like_dom"/>
</dbReference>
<dbReference type="PANTHER" id="PTHR37809:SF1">
    <property type="entry name" value="RIBOSOMAL PROTEIN S12 METHYLTHIOTRANSFERASE ACCESSORY FACTOR YCAO"/>
    <property type="match status" value="1"/>
</dbReference>
<dbReference type="NCBIfam" id="TIGR03882">
    <property type="entry name" value="cyclo_dehyd_2"/>
    <property type="match status" value="1"/>
</dbReference>
<comment type="caution">
    <text evidence="3">The sequence shown here is derived from an EMBL/GenBank/DDBJ whole genome shotgun (WGS) entry which is preliminary data.</text>
</comment>
<gene>
    <name evidence="3" type="ORF">D0T12_20940</name>
</gene>
<dbReference type="Gene3D" id="3.40.50.720">
    <property type="entry name" value="NAD(P)-binding Rossmann-like Domain"/>
    <property type="match status" value="1"/>
</dbReference>
<feature type="domain" description="YcaO" evidence="2">
    <location>
        <begin position="274"/>
        <end position="659"/>
    </location>
</feature>
<feature type="compositionally biased region" description="Basic and acidic residues" evidence="1">
    <location>
        <begin position="14"/>
        <end position="31"/>
    </location>
</feature>
<dbReference type="Pfam" id="PF02624">
    <property type="entry name" value="YcaO"/>
    <property type="match status" value="1"/>
</dbReference>
<evidence type="ECO:0000259" key="2">
    <source>
        <dbReference type="PROSITE" id="PS51664"/>
    </source>
</evidence>
<feature type="region of interest" description="Disordered" evidence="1">
    <location>
        <begin position="1"/>
        <end position="31"/>
    </location>
</feature>
<evidence type="ECO:0000313" key="4">
    <source>
        <dbReference type="Proteomes" id="UP000262882"/>
    </source>
</evidence>
<dbReference type="Gene3D" id="3.30.160.660">
    <property type="match status" value="1"/>
</dbReference>
<dbReference type="InterPro" id="IPR022291">
    <property type="entry name" value="Bacteriocin_synth_cyclodeHase"/>
</dbReference>
<dbReference type="RefSeq" id="WP_117401341.1">
    <property type="nucleotide sequence ID" value="NZ_QVNQ01000006.1"/>
</dbReference>
<feature type="compositionally biased region" description="Basic and acidic residues" evidence="1">
    <location>
        <begin position="193"/>
        <end position="218"/>
    </location>
</feature>
<dbReference type="EMBL" id="QVNQ01000006">
    <property type="protein sequence ID" value="RFS83510.1"/>
    <property type="molecule type" value="Genomic_DNA"/>
</dbReference>
<dbReference type="NCBIfam" id="TIGR03604">
    <property type="entry name" value="TOMM_cyclo_SagD"/>
    <property type="match status" value="1"/>
</dbReference>
<sequence length="659" mass="72729">MAAIADRQVRPNRHGQEGRPEKPPLEDSRQRAHDRLRALVGADGPQIHVTWLGIVDALARPTPLPPDAVPGTALVPVHLHDDKAVVGPYATVLEGGRWTRSCPNCLARRWQAIRSTDERDVLEFGAPVRAVGESPYLHEFALERVARVACALAAERPTDFAGHPYVYEVDLVSAQTRRFPLLADSGCPLCGDRPADGPERTAEDLRSRPKRTPDAFRSKAPDAYGLSVDAYVNPVCGALGPQVRHRFECSTTAPAIGHMAVRGQGYMHDSFWGGHAYNFDESVLLGVLEGLERHAGMRPRSVTTAVVDSYENVKDDAVDPLECGVYADGFYEGNDYFVRYTPQLKIPWVWGRSLRDDRPVLVPEIVTYYHVHDPVNKYLQECSNGCATGSCMEEAILYGLLELIERDAYVLSWYGKARLPEIATESLTDTRSRMLIDRIALGGYDVRLFDTRIEFPVPVVTAVGVRRDGGMGTFCVGAGTSLDPEAAVKSALGEIANTIPGFDLHSAADAGRLRAMAADFSLVETLADHPSLFGLPEMARHVDFLLDRPEPRPMAEIYRDWSDSRPYHLDLLDDLRYLTGTVTGAGFDVIVVDHTSPEQRDAGVRGAGVIVPGLLPIDFGWGRQRVLHMPRTRTAFRRAGLRTTELDDSELHLVPHPFP</sequence>
<dbReference type="PANTHER" id="PTHR37809">
    <property type="entry name" value="RIBOSOMAL PROTEIN S12 METHYLTHIOTRANSFERASE ACCESSORY FACTOR YCAO"/>
    <property type="match status" value="1"/>
</dbReference>